<dbReference type="InterPro" id="IPR013324">
    <property type="entry name" value="RNA_pol_sigma_r3/r4-like"/>
</dbReference>
<gene>
    <name evidence="9" type="ORF">RQM59_10810</name>
</gene>
<dbReference type="RefSeq" id="WP_349242125.1">
    <property type="nucleotide sequence ID" value="NZ_JAVTTO010000004.1"/>
</dbReference>
<dbReference type="SUPFAM" id="SSF88946">
    <property type="entry name" value="Sigma2 domain of RNA polymerase sigma factors"/>
    <property type="match status" value="1"/>
</dbReference>
<dbReference type="Pfam" id="PF04542">
    <property type="entry name" value="Sigma70_r2"/>
    <property type="match status" value="1"/>
</dbReference>
<keyword evidence="4 6" id="KW-0238">DNA-binding</keyword>
<dbReference type="Proteomes" id="UP001257277">
    <property type="component" value="Unassembled WGS sequence"/>
</dbReference>
<dbReference type="NCBIfam" id="TIGR02937">
    <property type="entry name" value="sigma70-ECF"/>
    <property type="match status" value="1"/>
</dbReference>
<accession>A0ABU3LIH4</accession>
<dbReference type="InterPro" id="IPR013249">
    <property type="entry name" value="RNA_pol_sigma70_r4_t2"/>
</dbReference>
<dbReference type="InterPro" id="IPR000838">
    <property type="entry name" value="RNA_pol_sigma70_ECF_CS"/>
</dbReference>
<evidence type="ECO:0000259" key="8">
    <source>
        <dbReference type="Pfam" id="PF08281"/>
    </source>
</evidence>
<evidence type="ECO:0000256" key="2">
    <source>
        <dbReference type="ARBA" id="ARBA00023015"/>
    </source>
</evidence>
<evidence type="ECO:0000256" key="6">
    <source>
        <dbReference type="RuleBase" id="RU000716"/>
    </source>
</evidence>
<keyword evidence="10" id="KW-1185">Reference proteome</keyword>
<dbReference type="CDD" id="cd06171">
    <property type="entry name" value="Sigma70_r4"/>
    <property type="match status" value="1"/>
</dbReference>
<dbReference type="SUPFAM" id="SSF88659">
    <property type="entry name" value="Sigma3 and sigma4 domains of RNA polymerase sigma factors"/>
    <property type="match status" value="1"/>
</dbReference>
<proteinExistence type="inferred from homology"/>
<reference evidence="9 10" key="1">
    <citation type="submission" date="2023-09" db="EMBL/GenBank/DDBJ databases">
        <title>Novel taxa isolated from Blanes Bay.</title>
        <authorList>
            <person name="Rey-Velasco X."/>
            <person name="Lucena T."/>
        </authorList>
    </citation>
    <scope>NUCLEOTIDE SEQUENCE [LARGE SCALE GENOMIC DNA]</scope>
    <source>
        <strain evidence="9 10">S356</strain>
    </source>
</reference>
<evidence type="ECO:0000256" key="3">
    <source>
        <dbReference type="ARBA" id="ARBA00023082"/>
    </source>
</evidence>
<dbReference type="EMBL" id="JAVTTO010000004">
    <property type="protein sequence ID" value="MDT7832872.1"/>
    <property type="molecule type" value="Genomic_DNA"/>
</dbReference>
<evidence type="ECO:0000256" key="4">
    <source>
        <dbReference type="ARBA" id="ARBA00023125"/>
    </source>
</evidence>
<keyword evidence="2 6" id="KW-0805">Transcription regulation</keyword>
<evidence type="ECO:0000256" key="1">
    <source>
        <dbReference type="ARBA" id="ARBA00010641"/>
    </source>
</evidence>
<sequence length="193" mass="22730">MTINNDQQYIDKVLNGDTNAFAFLVDKYRDMVFSLALKITKRKEEAEEVAQDSFIKAFKSLQHFKGDSKFSTWLYKITYNNCIDRVKKIARTHNTDTIDEVNENKIKAIEDTLQVIERGERAEMIKECMDALPEDERTILWLFYFEELSLKEIKDVTSYSESNIKVKLHRARKRLLAIVKARVEPELINHYGR</sequence>
<keyword evidence="5 6" id="KW-0804">Transcription</keyword>
<dbReference type="InterPro" id="IPR036388">
    <property type="entry name" value="WH-like_DNA-bd_sf"/>
</dbReference>
<organism evidence="9 10">
    <name type="scientific">Asprobacillus argus</name>
    <dbReference type="NCBI Taxonomy" id="3076534"/>
    <lineage>
        <taxon>Bacteria</taxon>
        <taxon>Pseudomonadati</taxon>
        <taxon>Bacteroidota</taxon>
        <taxon>Flavobacteriia</taxon>
        <taxon>Flavobacteriales</taxon>
        <taxon>Flavobacteriaceae</taxon>
        <taxon>Asprobacillus</taxon>
    </lineage>
</organism>
<comment type="similarity">
    <text evidence="1 6">Belongs to the sigma-70 factor family. ECF subfamily.</text>
</comment>
<protein>
    <recommendedName>
        <fullName evidence="6">RNA polymerase sigma factor</fullName>
    </recommendedName>
</protein>
<dbReference type="Gene3D" id="1.10.1740.10">
    <property type="match status" value="1"/>
</dbReference>
<dbReference type="InterPro" id="IPR014284">
    <property type="entry name" value="RNA_pol_sigma-70_dom"/>
</dbReference>
<feature type="domain" description="RNA polymerase sigma-70 region 2" evidence="7">
    <location>
        <begin position="24"/>
        <end position="91"/>
    </location>
</feature>
<comment type="caution">
    <text evidence="9">The sequence shown here is derived from an EMBL/GenBank/DDBJ whole genome shotgun (WGS) entry which is preliminary data.</text>
</comment>
<name>A0ABU3LIH4_9FLAO</name>
<dbReference type="Pfam" id="PF08281">
    <property type="entry name" value="Sigma70_r4_2"/>
    <property type="match status" value="1"/>
</dbReference>
<dbReference type="Gene3D" id="1.10.10.10">
    <property type="entry name" value="Winged helix-like DNA-binding domain superfamily/Winged helix DNA-binding domain"/>
    <property type="match status" value="1"/>
</dbReference>
<evidence type="ECO:0000313" key="10">
    <source>
        <dbReference type="Proteomes" id="UP001257277"/>
    </source>
</evidence>
<dbReference type="InterPro" id="IPR013325">
    <property type="entry name" value="RNA_pol_sigma_r2"/>
</dbReference>
<evidence type="ECO:0000259" key="7">
    <source>
        <dbReference type="Pfam" id="PF04542"/>
    </source>
</evidence>
<keyword evidence="3 6" id="KW-0731">Sigma factor</keyword>
<dbReference type="InterPro" id="IPR039425">
    <property type="entry name" value="RNA_pol_sigma-70-like"/>
</dbReference>
<dbReference type="PANTHER" id="PTHR43133:SF8">
    <property type="entry name" value="RNA POLYMERASE SIGMA FACTOR HI_1459-RELATED"/>
    <property type="match status" value="1"/>
</dbReference>
<evidence type="ECO:0000256" key="5">
    <source>
        <dbReference type="ARBA" id="ARBA00023163"/>
    </source>
</evidence>
<dbReference type="InterPro" id="IPR007627">
    <property type="entry name" value="RNA_pol_sigma70_r2"/>
</dbReference>
<dbReference type="PROSITE" id="PS01063">
    <property type="entry name" value="SIGMA70_ECF"/>
    <property type="match status" value="1"/>
</dbReference>
<feature type="domain" description="RNA polymerase sigma factor 70 region 4 type 2" evidence="8">
    <location>
        <begin position="123"/>
        <end position="175"/>
    </location>
</feature>
<evidence type="ECO:0000313" key="9">
    <source>
        <dbReference type="EMBL" id="MDT7832872.1"/>
    </source>
</evidence>
<dbReference type="PANTHER" id="PTHR43133">
    <property type="entry name" value="RNA POLYMERASE ECF-TYPE SIGMA FACTO"/>
    <property type="match status" value="1"/>
</dbReference>